<dbReference type="Proteomes" id="UP000030641">
    <property type="component" value="Unassembled WGS sequence"/>
</dbReference>
<evidence type="ECO:0000256" key="1">
    <source>
        <dbReference type="SAM" id="SignalP"/>
    </source>
</evidence>
<dbReference type="OMA" id="ANAGAFW"/>
<reference evidence="2 3" key="1">
    <citation type="journal article" date="2014" name="BMC Genomics">
        <title>Genome sequencing of four Aureobasidium pullulans varieties: biotechnological potential, stress tolerance, and description of new species.</title>
        <authorList>
            <person name="Gostin Ar C."/>
            <person name="Ohm R.A."/>
            <person name="Kogej T."/>
            <person name="Sonjak S."/>
            <person name="Turk M."/>
            <person name="Zajc J."/>
            <person name="Zalar P."/>
            <person name="Grube M."/>
            <person name="Sun H."/>
            <person name="Han J."/>
            <person name="Sharma A."/>
            <person name="Chiniquy J."/>
            <person name="Ngan C.Y."/>
            <person name="Lipzen A."/>
            <person name="Barry K."/>
            <person name="Grigoriev I.V."/>
            <person name="Gunde-Cimerman N."/>
        </authorList>
    </citation>
    <scope>NUCLEOTIDE SEQUENCE [LARGE SCALE GENOMIC DNA]</scope>
    <source>
        <strain evidence="2 3">EXF-2481</strain>
    </source>
</reference>
<dbReference type="OrthoDB" id="5430620at2759"/>
<dbReference type="AlphaFoldDB" id="A0A074YSG4"/>
<proteinExistence type="predicted"/>
<sequence length="196" mass="21019">MRFTKAIALLATASSTLAAPLQARHDATKAFTLDISFSNSPLNGPIQASNGSFYIGKPPSTSCPSDIPDCPPGNTTTFTSTSGLLHLNTEVPGGQQVYISPEGLLTYTLPHSAAIPLGSQVTGFDISPANQMAKFFDFWLCSVDAEYKVWRIWAEYRDEEGAVKQNGYTGENACTMVSLLAGDVEGDDHGAWQYDS</sequence>
<evidence type="ECO:0008006" key="4">
    <source>
        <dbReference type="Google" id="ProtNLM"/>
    </source>
</evidence>
<keyword evidence="1" id="KW-0732">Signal</keyword>
<feature type="chain" id="PRO_5001703522" description="IgE-binding protein" evidence="1">
    <location>
        <begin position="19"/>
        <end position="196"/>
    </location>
</feature>
<dbReference type="InterPro" id="IPR052820">
    <property type="entry name" value="PhiA_domain"/>
</dbReference>
<dbReference type="PANTHER" id="PTHR42047:SF1">
    <property type="entry name" value="PROTEIN, PUTATIVE (AFU_ORTHOLOGUE AFUA_6G03560)-RELATED"/>
    <property type="match status" value="1"/>
</dbReference>
<accession>A0A074YSG4</accession>
<dbReference type="EMBL" id="KL584749">
    <property type="protein sequence ID" value="KER00606.1"/>
    <property type="molecule type" value="Genomic_DNA"/>
</dbReference>
<feature type="signal peptide" evidence="1">
    <location>
        <begin position="1"/>
        <end position="18"/>
    </location>
</feature>
<evidence type="ECO:0000313" key="3">
    <source>
        <dbReference type="Proteomes" id="UP000030641"/>
    </source>
</evidence>
<gene>
    <name evidence="2" type="ORF">AUEXF2481DRAFT_24914</name>
</gene>
<organism evidence="2 3">
    <name type="scientific">Aureobasidium subglaciale (strain EXF-2481)</name>
    <name type="common">Aureobasidium pullulans var. subglaciale</name>
    <dbReference type="NCBI Taxonomy" id="1043005"/>
    <lineage>
        <taxon>Eukaryota</taxon>
        <taxon>Fungi</taxon>
        <taxon>Dikarya</taxon>
        <taxon>Ascomycota</taxon>
        <taxon>Pezizomycotina</taxon>
        <taxon>Dothideomycetes</taxon>
        <taxon>Dothideomycetidae</taxon>
        <taxon>Dothideales</taxon>
        <taxon>Saccotheciaceae</taxon>
        <taxon>Aureobasidium</taxon>
    </lineage>
</organism>
<dbReference type="HOGENOM" id="CLU_078556_0_1_1"/>
<dbReference type="GeneID" id="25362868"/>
<protein>
    <recommendedName>
        <fullName evidence="4">IgE-binding protein</fullName>
    </recommendedName>
</protein>
<keyword evidence="3" id="KW-1185">Reference proteome</keyword>
<dbReference type="InParanoid" id="A0A074YSG4"/>
<dbReference type="PANTHER" id="PTHR42047">
    <property type="entry name" value="PROTEIN, PUTATIVE (AFU_ORTHOLOGUE AFUA_6G03560)-RELATED"/>
    <property type="match status" value="1"/>
</dbReference>
<evidence type="ECO:0000313" key="2">
    <source>
        <dbReference type="EMBL" id="KER00606.1"/>
    </source>
</evidence>
<name>A0A074YSG4_AURSE</name>
<dbReference type="RefSeq" id="XP_013349116.1">
    <property type="nucleotide sequence ID" value="XM_013493662.1"/>
</dbReference>